<protein>
    <submittedName>
        <fullName evidence="4">Ankyrin repeat domain-containing protein</fullName>
    </submittedName>
</protein>
<dbReference type="Gene3D" id="1.25.40.20">
    <property type="entry name" value="Ankyrin repeat-containing domain"/>
    <property type="match status" value="2"/>
</dbReference>
<dbReference type="InterPro" id="IPR002110">
    <property type="entry name" value="Ankyrin_rpt"/>
</dbReference>
<dbReference type="PANTHER" id="PTHR24198">
    <property type="entry name" value="ANKYRIN REPEAT AND PROTEIN KINASE DOMAIN-CONTAINING PROTEIN"/>
    <property type="match status" value="1"/>
</dbReference>
<dbReference type="SUPFAM" id="SSF48403">
    <property type="entry name" value="Ankyrin repeat"/>
    <property type="match status" value="1"/>
</dbReference>
<dbReference type="Gene3D" id="1.25.40.10">
    <property type="entry name" value="Tetratricopeptide repeat domain"/>
    <property type="match status" value="1"/>
</dbReference>
<dbReference type="InterPro" id="IPR019734">
    <property type="entry name" value="TPR_rpt"/>
</dbReference>
<reference evidence="4" key="1">
    <citation type="submission" date="2021-01" db="EMBL/GenBank/DDBJ databases">
        <title>Modified the classification status of verrucomicrobia.</title>
        <authorList>
            <person name="Feng X."/>
        </authorList>
    </citation>
    <scope>NUCLEOTIDE SEQUENCE</scope>
    <source>
        <strain evidence="4">KCTC 12986</strain>
    </source>
</reference>
<gene>
    <name evidence="4" type="ORF">JIN78_04355</name>
</gene>
<keyword evidence="5" id="KW-1185">Reference proteome</keyword>
<dbReference type="EMBL" id="JAENIO010000007">
    <property type="protein sequence ID" value="MBK1833284.1"/>
    <property type="molecule type" value="Genomic_DNA"/>
</dbReference>
<dbReference type="InterPro" id="IPR011990">
    <property type="entry name" value="TPR-like_helical_dom_sf"/>
</dbReference>
<dbReference type="RefSeq" id="WP_200390717.1">
    <property type="nucleotide sequence ID" value="NZ_JAENIO010000007.1"/>
</dbReference>
<organism evidence="4 5">
    <name type="scientific">Roseibacillus ishigakijimensis</name>
    <dbReference type="NCBI Taxonomy" id="454146"/>
    <lineage>
        <taxon>Bacteria</taxon>
        <taxon>Pseudomonadati</taxon>
        <taxon>Verrucomicrobiota</taxon>
        <taxon>Verrucomicrobiia</taxon>
        <taxon>Verrucomicrobiales</taxon>
        <taxon>Verrucomicrobiaceae</taxon>
        <taxon>Roseibacillus</taxon>
    </lineage>
</organism>
<dbReference type="PROSITE" id="PS50297">
    <property type="entry name" value="ANK_REP_REGION"/>
    <property type="match status" value="1"/>
</dbReference>
<name>A0A934VK51_9BACT</name>
<keyword evidence="2 3" id="KW-0040">ANK repeat</keyword>
<dbReference type="SUPFAM" id="SSF48452">
    <property type="entry name" value="TPR-like"/>
    <property type="match status" value="1"/>
</dbReference>
<dbReference type="Pfam" id="PF13174">
    <property type="entry name" value="TPR_6"/>
    <property type="match status" value="1"/>
</dbReference>
<evidence type="ECO:0000256" key="1">
    <source>
        <dbReference type="ARBA" id="ARBA00022737"/>
    </source>
</evidence>
<dbReference type="PROSITE" id="PS50088">
    <property type="entry name" value="ANK_REPEAT"/>
    <property type="match status" value="1"/>
</dbReference>
<keyword evidence="1" id="KW-0677">Repeat</keyword>
<evidence type="ECO:0000313" key="5">
    <source>
        <dbReference type="Proteomes" id="UP000604083"/>
    </source>
</evidence>
<feature type="repeat" description="ANK" evidence="3">
    <location>
        <begin position="151"/>
        <end position="178"/>
    </location>
</feature>
<dbReference type="Proteomes" id="UP000604083">
    <property type="component" value="Unassembled WGS sequence"/>
</dbReference>
<dbReference type="InterPro" id="IPR036770">
    <property type="entry name" value="Ankyrin_rpt-contain_sf"/>
</dbReference>
<dbReference type="Pfam" id="PF12796">
    <property type="entry name" value="Ank_2"/>
    <property type="match status" value="1"/>
</dbReference>
<dbReference type="SMART" id="SM00248">
    <property type="entry name" value="ANK"/>
    <property type="match status" value="7"/>
</dbReference>
<dbReference type="PANTHER" id="PTHR24198:SF165">
    <property type="entry name" value="ANKYRIN REPEAT-CONTAINING PROTEIN-RELATED"/>
    <property type="match status" value="1"/>
</dbReference>
<evidence type="ECO:0000313" key="4">
    <source>
        <dbReference type="EMBL" id="MBK1833284.1"/>
    </source>
</evidence>
<sequence>MKAPLFLTILAFPLLCPAEDQPSPQDLFRDALYAEEVTGDAEAALESYQTLTKRLEEHRALAARSLFRQAECLRKLDRDEEAVTLYRRLLTRYPEEEDVAMLAQQNLLALGHEAEAPAAAPDRDEQDERMAELKKRITQSPDLINAPAPGEDLPPLHLAAKNGQLKVLEFLVKEGADLLINWETQDHGDGYPLTFAASAGHLAACQLLTEAGGADDEAGSDALEKAVRKKRNHIIDYLCSNNILPNFSALKAALYYDDNSNTLSRLISAFSEGGITMSDKLSEDNLRNLTNLSIDLGKRSLLHILIKQEVPLSEYLYDETVDFGNEVKKGVLEMAFSTALHRTNEYSFIIIEDLLQAGITWAPGRSAEEFMKRAISFNSPHSPEVLALLLKHGGDPNLHFPPDLSLLGLALERTNSPNEEEKERAQKMIEILLSGGASWKKAGKHILHQCVRLDAGDSLRQALEEGVSPNHKDKEGRTPADLAVEQERVECLRILREFQAELNPKSLFTLIEDLPEQRRTMTLGGPLQPISKKISDPEIERLLATLHAALAFKPSLEVETQVHLNHAQSSLNLTLLSAICRKDCSTTDSIGYQFLKALLEAGANPNGSVKERADRWPENHTHPLNLLLLEDGKTNRSQRISGSISGSPAKGPLPIDAIKLLLKQGSNPKLAYLANHDLYLNTNSNGDTTLREGTREIFPLLWHAAHFDLNHNPKRPKQVALSYGLPALEGFLDFSRPSLLGRGAPEPFFLPFSEKENNDSAPTFGAILKKLRTEYEGKLDLEKPFTINRLTDGEESTITLDPTQPESARFQLQWGDIVEIP</sequence>
<dbReference type="AlphaFoldDB" id="A0A934VK51"/>
<proteinExistence type="predicted"/>
<comment type="caution">
    <text evidence="4">The sequence shown here is derived from an EMBL/GenBank/DDBJ whole genome shotgun (WGS) entry which is preliminary data.</text>
</comment>
<evidence type="ECO:0000256" key="2">
    <source>
        <dbReference type="ARBA" id="ARBA00023043"/>
    </source>
</evidence>
<accession>A0A934VK51</accession>
<evidence type="ECO:0000256" key="3">
    <source>
        <dbReference type="PROSITE-ProRule" id="PRU00023"/>
    </source>
</evidence>